<dbReference type="Pfam" id="PF01263">
    <property type="entry name" value="Aldose_epim"/>
    <property type="match status" value="1"/>
</dbReference>
<evidence type="ECO:0000313" key="8">
    <source>
        <dbReference type="Proteomes" id="UP000823388"/>
    </source>
</evidence>
<dbReference type="EMBL" id="CM029046">
    <property type="protein sequence ID" value="KAG2590575.1"/>
    <property type="molecule type" value="Genomic_DNA"/>
</dbReference>
<organism evidence="7 8">
    <name type="scientific">Panicum virgatum</name>
    <name type="common">Blackwell switchgrass</name>
    <dbReference type="NCBI Taxonomy" id="38727"/>
    <lineage>
        <taxon>Eukaryota</taxon>
        <taxon>Viridiplantae</taxon>
        <taxon>Streptophyta</taxon>
        <taxon>Embryophyta</taxon>
        <taxon>Tracheophyta</taxon>
        <taxon>Spermatophyta</taxon>
        <taxon>Magnoliopsida</taxon>
        <taxon>Liliopsida</taxon>
        <taxon>Poales</taxon>
        <taxon>Poaceae</taxon>
        <taxon>PACMAD clade</taxon>
        <taxon>Panicoideae</taxon>
        <taxon>Panicodae</taxon>
        <taxon>Paniceae</taxon>
        <taxon>Panicinae</taxon>
        <taxon>Panicum</taxon>
        <taxon>Panicum sect. Hiantes</taxon>
    </lineage>
</organism>
<dbReference type="PIRSF" id="PIRSF016020">
    <property type="entry name" value="PHexose_mutarotase"/>
    <property type="match status" value="1"/>
</dbReference>
<name>A0A8T0RZW7_PANVG</name>
<dbReference type="GO" id="GO:0047938">
    <property type="term" value="F:glucose-6-phosphate 1-epimerase activity"/>
    <property type="evidence" value="ECO:0007669"/>
    <property type="project" value="UniProtKB-UniRule"/>
</dbReference>
<proteinExistence type="inferred from homology"/>
<comment type="similarity">
    <text evidence="2 5">Belongs to the glucose-6-phosphate 1-epimerase family.</text>
</comment>
<keyword evidence="8" id="KW-1185">Reference proteome</keyword>
<dbReference type="GO" id="GO:0005975">
    <property type="term" value="P:carbohydrate metabolic process"/>
    <property type="evidence" value="ECO:0007669"/>
    <property type="project" value="InterPro"/>
</dbReference>
<evidence type="ECO:0000313" key="7">
    <source>
        <dbReference type="EMBL" id="KAG2590575.1"/>
    </source>
</evidence>
<dbReference type="AlphaFoldDB" id="A0A8T0RZW7"/>
<evidence type="ECO:0000256" key="2">
    <source>
        <dbReference type="ARBA" id="ARBA00005866"/>
    </source>
</evidence>
<reference evidence="7" key="1">
    <citation type="submission" date="2020-05" db="EMBL/GenBank/DDBJ databases">
        <title>WGS assembly of Panicum virgatum.</title>
        <authorList>
            <person name="Lovell J.T."/>
            <person name="Jenkins J."/>
            <person name="Shu S."/>
            <person name="Juenger T.E."/>
            <person name="Schmutz J."/>
        </authorList>
    </citation>
    <scope>NUCLEOTIDE SEQUENCE</scope>
    <source>
        <strain evidence="7">AP13</strain>
    </source>
</reference>
<dbReference type="SUPFAM" id="SSF74650">
    <property type="entry name" value="Galactose mutarotase-like"/>
    <property type="match status" value="1"/>
</dbReference>
<evidence type="ECO:0000256" key="3">
    <source>
        <dbReference type="ARBA" id="ARBA00012083"/>
    </source>
</evidence>
<dbReference type="EC" id="5.1.3.15" evidence="3 5"/>
<dbReference type="InterPro" id="IPR011013">
    <property type="entry name" value="Gal_mutarotase_sf_dom"/>
</dbReference>
<comment type="caution">
    <text evidence="7">The sequence shown here is derived from an EMBL/GenBank/DDBJ whole genome shotgun (WGS) entry which is preliminary data.</text>
</comment>
<dbReference type="InterPro" id="IPR025532">
    <property type="entry name" value="G6P_1-epimerase"/>
</dbReference>
<dbReference type="PANTHER" id="PTHR11122">
    <property type="entry name" value="APOSPORY-ASSOCIATED PROTEIN C-RELATED"/>
    <property type="match status" value="1"/>
</dbReference>
<sequence length="340" mass="38408">MSMGLCSEQWPGFEVTKDWNGADQVAIRSPRGASVRVCLHGGQVVSWRNDRGEELLFTSSKVSLFQLPVLVARSYLWQCGFDPVTAIFKPPRATRGGIPICFPQFGNCGTLEQHGFARNKIWTIDEEAPRLNYGDNNNNKASVDILLKPSEDDLKCWPHCFELRLRVSLSMDGDLSLISRIRNVNGKPFSFAFAYHTYLSVSDISEVRIEGLETLDYLDNLSQRERFTEQGDAITFEEEVDRVYVGSPCVIAVLDHEKKRTFIVRKEGLPDIVVWNPWEKKSKTMVDFGDDEYKQMLCVDAAAVERAITLKPGEEWTGKLELSAVPSTNCSDHLDHPGRL</sequence>
<evidence type="ECO:0000256" key="4">
    <source>
        <dbReference type="ARBA" id="ARBA00023235"/>
    </source>
</evidence>
<dbReference type="InterPro" id="IPR008183">
    <property type="entry name" value="Aldose_1/G6P_1-epimerase"/>
</dbReference>
<comment type="catalytic activity">
    <reaction evidence="1">
        <text>alpha-D-glucose 6-phosphate = beta-D-glucose 6-phosphate</text>
        <dbReference type="Rhea" id="RHEA:16249"/>
        <dbReference type="ChEBI" id="CHEBI:58225"/>
        <dbReference type="ChEBI" id="CHEBI:58247"/>
        <dbReference type="EC" id="5.1.3.15"/>
    </reaction>
</comment>
<accession>A0A8T0RZW7</accession>
<feature type="binding site" evidence="6">
    <location>
        <position position="95"/>
    </location>
    <ligand>
        <name>substrate</name>
    </ligand>
</feature>
<evidence type="ECO:0000256" key="1">
    <source>
        <dbReference type="ARBA" id="ARBA00001096"/>
    </source>
</evidence>
<dbReference type="CDD" id="cd09020">
    <property type="entry name" value="D-hex-6-P-epi_like"/>
    <property type="match status" value="1"/>
</dbReference>
<evidence type="ECO:0000256" key="6">
    <source>
        <dbReference type="PIRSR" id="PIRSR016020-2"/>
    </source>
</evidence>
<dbReference type="GO" id="GO:0005737">
    <property type="term" value="C:cytoplasm"/>
    <property type="evidence" value="ECO:0007669"/>
    <property type="project" value="TreeGrafter"/>
</dbReference>
<dbReference type="OrthoDB" id="1659429at2759"/>
<dbReference type="GO" id="GO:0030246">
    <property type="term" value="F:carbohydrate binding"/>
    <property type="evidence" value="ECO:0007669"/>
    <property type="project" value="UniProtKB-UniRule"/>
</dbReference>
<protein>
    <recommendedName>
        <fullName evidence="3 5">glucose-6-phosphate 1-epimerase</fullName>
        <ecNumber evidence="3 5">5.1.3.15</ecNumber>
    </recommendedName>
</protein>
<keyword evidence="4 5" id="KW-0413">Isomerase</keyword>
<dbReference type="InterPro" id="IPR014718">
    <property type="entry name" value="GH-type_carb-bd"/>
</dbReference>
<evidence type="ECO:0000256" key="5">
    <source>
        <dbReference type="PIRNR" id="PIRNR016020"/>
    </source>
</evidence>
<dbReference type="Proteomes" id="UP000823388">
    <property type="component" value="Chromosome 5N"/>
</dbReference>
<feature type="binding site" evidence="6">
    <location>
        <position position="113"/>
    </location>
    <ligand>
        <name>substrate</name>
    </ligand>
</feature>
<dbReference type="PANTHER" id="PTHR11122:SF10">
    <property type="entry name" value="GLUCOSE-6-PHOSPHATE 1-EPIMERASE"/>
    <property type="match status" value="1"/>
</dbReference>
<dbReference type="Gene3D" id="2.70.98.10">
    <property type="match status" value="1"/>
</dbReference>
<gene>
    <name evidence="7" type="ORF">PVAP13_5NG411000</name>
</gene>
<feature type="binding site" evidence="6">
    <location>
        <position position="118"/>
    </location>
    <ligand>
        <name>substrate</name>
    </ligand>
</feature>